<protein>
    <recommendedName>
        <fullName evidence="1">NADH:ubiquinone reductase (H(+)-translocating)</fullName>
        <ecNumber evidence="1">7.1.1.2</ecNumber>
    </recommendedName>
</protein>
<dbReference type="GO" id="GO:0008137">
    <property type="term" value="F:NADH dehydrogenase (ubiquinone) activity"/>
    <property type="evidence" value="ECO:0007669"/>
    <property type="project" value="UniProtKB-EC"/>
</dbReference>
<dbReference type="InterPro" id="IPR001750">
    <property type="entry name" value="ND/Mrp_TM"/>
</dbReference>
<keyword evidence="5" id="KW-1185">Reference proteome</keyword>
<proteinExistence type="predicted"/>
<name>A0A448XFA8_9PLAT</name>
<reference evidence="4" key="1">
    <citation type="submission" date="2018-11" db="EMBL/GenBank/DDBJ databases">
        <authorList>
            <consortium name="Pathogen Informatics"/>
        </authorList>
    </citation>
    <scope>NUCLEOTIDE SEQUENCE</scope>
</reference>
<feature type="domain" description="NADH:quinone oxidoreductase/Mrp antiporter transmembrane" evidence="3">
    <location>
        <begin position="5"/>
        <end position="42"/>
    </location>
</feature>
<comment type="caution">
    <text evidence="4">The sequence shown here is derived from an EMBL/GenBank/DDBJ whole genome shotgun (WGS) entry which is preliminary data.</text>
</comment>
<dbReference type="AlphaFoldDB" id="A0A448XFA8"/>
<accession>A0A448XFA8</accession>
<sequence>MALRAAFPFVSWLLEAMRAPTPVSALVHSSTLVAAGMGLCDLPFIDIYVFFIDICFTQDVAITNK</sequence>
<dbReference type="Proteomes" id="UP000784294">
    <property type="component" value="Unassembled WGS sequence"/>
</dbReference>
<evidence type="ECO:0000313" key="4">
    <source>
        <dbReference type="EMBL" id="VEL35218.1"/>
    </source>
</evidence>
<evidence type="ECO:0000259" key="3">
    <source>
        <dbReference type="Pfam" id="PF00361"/>
    </source>
</evidence>
<evidence type="ECO:0000313" key="5">
    <source>
        <dbReference type="Proteomes" id="UP000784294"/>
    </source>
</evidence>
<dbReference type="OrthoDB" id="10069788at2759"/>
<dbReference type="EMBL" id="CAAALY010249319">
    <property type="protein sequence ID" value="VEL35218.1"/>
    <property type="molecule type" value="Genomic_DNA"/>
</dbReference>
<dbReference type="Pfam" id="PF00361">
    <property type="entry name" value="Proton_antipo_M"/>
    <property type="match status" value="1"/>
</dbReference>
<comment type="catalytic activity">
    <reaction evidence="2">
        <text>a ubiquinone + NADH + 5 H(+)(in) = a ubiquinol + NAD(+) + 4 H(+)(out)</text>
        <dbReference type="Rhea" id="RHEA:29091"/>
        <dbReference type="Rhea" id="RHEA-COMP:9565"/>
        <dbReference type="Rhea" id="RHEA-COMP:9566"/>
        <dbReference type="ChEBI" id="CHEBI:15378"/>
        <dbReference type="ChEBI" id="CHEBI:16389"/>
        <dbReference type="ChEBI" id="CHEBI:17976"/>
        <dbReference type="ChEBI" id="CHEBI:57540"/>
        <dbReference type="ChEBI" id="CHEBI:57945"/>
        <dbReference type="EC" id="7.1.1.2"/>
    </reaction>
</comment>
<organism evidence="4 5">
    <name type="scientific">Protopolystoma xenopodis</name>
    <dbReference type="NCBI Taxonomy" id="117903"/>
    <lineage>
        <taxon>Eukaryota</taxon>
        <taxon>Metazoa</taxon>
        <taxon>Spiralia</taxon>
        <taxon>Lophotrochozoa</taxon>
        <taxon>Platyhelminthes</taxon>
        <taxon>Monogenea</taxon>
        <taxon>Polyopisthocotylea</taxon>
        <taxon>Polystomatidea</taxon>
        <taxon>Polystomatidae</taxon>
        <taxon>Protopolystoma</taxon>
    </lineage>
</organism>
<dbReference type="EC" id="7.1.1.2" evidence="1"/>
<gene>
    <name evidence="4" type="ORF">PXEA_LOCUS28658</name>
</gene>
<evidence type="ECO:0000256" key="2">
    <source>
        <dbReference type="ARBA" id="ARBA00049551"/>
    </source>
</evidence>
<evidence type="ECO:0000256" key="1">
    <source>
        <dbReference type="ARBA" id="ARBA00012944"/>
    </source>
</evidence>